<organism evidence="3 4">
    <name type="scientific">Anopheles epiroticus</name>
    <dbReference type="NCBI Taxonomy" id="199890"/>
    <lineage>
        <taxon>Eukaryota</taxon>
        <taxon>Metazoa</taxon>
        <taxon>Ecdysozoa</taxon>
        <taxon>Arthropoda</taxon>
        <taxon>Hexapoda</taxon>
        <taxon>Insecta</taxon>
        <taxon>Pterygota</taxon>
        <taxon>Neoptera</taxon>
        <taxon>Endopterygota</taxon>
        <taxon>Diptera</taxon>
        <taxon>Nematocera</taxon>
        <taxon>Culicoidea</taxon>
        <taxon>Culicidae</taxon>
        <taxon>Anophelinae</taxon>
        <taxon>Anopheles</taxon>
    </lineage>
</organism>
<evidence type="ECO:0000313" key="4">
    <source>
        <dbReference type="Proteomes" id="UP000075885"/>
    </source>
</evidence>
<evidence type="ECO:0000256" key="1">
    <source>
        <dbReference type="ARBA" id="ARBA00023157"/>
    </source>
</evidence>
<protein>
    <recommendedName>
        <fullName evidence="2">Fibrinogen C-terminal domain-containing protein</fullName>
    </recommendedName>
</protein>
<evidence type="ECO:0000259" key="2">
    <source>
        <dbReference type="PROSITE" id="PS51406"/>
    </source>
</evidence>
<reference evidence="4" key="1">
    <citation type="submission" date="2013-03" db="EMBL/GenBank/DDBJ databases">
        <title>The Genome Sequence of Anopheles epiroticus epiroticus2.</title>
        <authorList>
            <consortium name="The Broad Institute Genomics Platform"/>
            <person name="Neafsey D.E."/>
            <person name="Howell P."/>
            <person name="Walker B."/>
            <person name="Young S.K."/>
            <person name="Zeng Q."/>
            <person name="Gargeya S."/>
            <person name="Fitzgerald M."/>
            <person name="Haas B."/>
            <person name="Abouelleil A."/>
            <person name="Allen A.W."/>
            <person name="Alvarado L."/>
            <person name="Arachchi H.M."/>
            <person name="Berlin A.M."/>
            <person name="Chapman S.B."/>
            <person name="Gainer-Dewar J."/>
            <person name="Goldberg J."/>
            <person name="Griggs A."/>
            <person name="Gujja S."/>
            <person name="Hansen M."/>
            <person name="Howarth C."/>
            <person name="Imamovic A."/>
            <person name="Ireland A."/>
            <person name="Larimer J."/>
            <person name="McCowan C."/>
            <person name="Murphy C."/>
            <person name="Pearson M."/>
            <person name="Poon T.W."/>
            <person name="Priest M."/>
            <person name="Roberts A."/>
            <person name="Saif S."/>
            <person name="Shea T."/>
            <person name="Sisk P."/>
            <person name="Sykes S."/>
            <person name="Wortman J."/>
            <person name="Nusbaum C."/>
            <person name="Birren B."/>
        </authorList>
    </citation>
    <scope>NUCLEOTIDE SEQUENCE [LARGE SCALE GENOMIC DNA]</scope>
    <source>
        <strain evidence="4">Epiroticus2</strain>
    </source>
</reference>
<feature type="domain" description="Fibrinogen C-terminal" evidence="2">
    <location>
        <begin position="96"/>
        <end position="321"/>
    </location>
</feature>
<dbReference type="InterPro" id="IPR014716">
    <property type="entry name" value="Fibrinogen_a/b/g_C_1"/>
</dbReference>
<dbReference type="InterPro" id="IPR036056">
    <property type="entry name" value="Fibrinogen-like_C"/>
</dbReference>
<dbReference type="VEuPathDB" id="VectorBase:AEPI007363"/>
<dbReference type="CDD" id="cd00087">
    <property type="entry name" value="FReD"/>
    <property type="match status" value="1"/>
</dbReference>
<sequence>MLLPNIIGVLVVLGESPQDNFAIDMEPTLTVAESRILQQIERLSRTLKEEIKKVNDRIDRFKPDTNMTCSDPEEVPNNMFNTTQWLLRNVSEQLQSVSISTERRLIELEHRLDQLPANSGIYFMKPDPTKNTSFEVLRDWTNNHGFGDNWIVFQHRFNGSVDFYRNWTEYKQGFGDLRGEHWLGLDKLHAIVSTRQHELLIVMEDFDGVIAYAHYEDFKIGDEGEKYAIKSVGRYTGTAGDSFSFHKDERFSTYDQDNDKHSANCAQWAKGAWWFYKCHHSHLNGEYLKGKIDRQAGIMWYLFRGSFYSLKSTKMMVRPVA</sequence>
<dbReference type="EnsemblMetazoa" id="AEPI007363-RA">
    <property type="protein sequence ID" value="AEPI007363-PA"/>
    <property type="gene ID" value="AEPI007363"/>
</dbReference>
<name>A0A182PK97_9DIPT</name>
<dbReference type="InterPro" id="IPR020837">
    <property type="entry name" value="Fibrinogen_CS"/>
</dbReference>
<dbReference type="SMART" id="SM00186">
    <property type="entry name" value="FBG"/>
    <property type="match status" value="1"/>
</dbReference>
<dbReference type="PANTHER" id="PTHR19143">
    <property type="entry name" value="FIBRINOGEN/TENASCIN/ANGIOPOEITIN"/>
    <property type="match status" value="1"/>
</dbReference>
<dbReference type="Pfam" id="PF00147">
    <property type="entry name" value="Fibrinogen_C"/>
    <property type="match status" value="1"/>
</dbReference>
<proteinExistence type="predicted"/>
<dbReference type="AlphaFoldDB" id="A0A182PK97"/>
<dbReference type="InterPro" id="IPR002181">
    <property type="entry name" value="Fibrinogen_a/b/g_C_dom"/>
</dbReference>
<dbReference type="SUPFAM" id="SSF56496">
    <property type="entry name" value="Fibrinogen C-terminal domain-like"/>
    <property type="match status" value="1"/>
</dbReference>
<keyword evidence="4" id="KW-1185">Reference proteome</keyword>
<dbReference type="Gene3D" id="3.90.215.10">
    <property type="entry name" value="Gamma Fibrinogen, chain A, domain 1"/>
    <property type="match status" value="1"/>
</dbReference>
<dbReference type="PANTHER" id="PTHR19143:SF327">
    <property type="entry name" value="FI21813P1-RELATED"/>
    <property type="match status" value="1"/>
</dbReference>
<dbReference type="STRING" id="199890.A0A182PK97"/>
<dbReference type="PROSITE" id="PS51406">
    <property type="entry name" value="FIBRINOGEN_C_2"/>
    <property type="match status" value="1"/>
</dbReference>
<dbReference type="PROSITE" id="PS00514">
    <property type="entry name" value="FIBRINOGEN_C_1"/>
    <property type="match status" value="1"/>
</dbReference>
<accession>A0A182PK97</accession>
<reference evidence="3" key="2">
    <citation type="submission" date="2020-05" db="UniProtKB">
        <authorList>
            <consortium name="EnsemblMetazoa"/>
        </authorList>
    </citation>
    <scope>IDENTIFICATION</scope>
    <source>
        <strain evidence="3">Epiroticus2</strain>
    </source>
</reference>
<dbReference type="GO" id="GO:0005615">
    <property type="term" value="C:extracellular space"/>
    <property type="evidence" value="ECO:0007669"/>
    <property type="project" value="TreeGrafter"/>
</dbReference>
<dbReference type="Proteomes" id="UP000075885">
    <property type="component" value="Unassembled WGS sequence"/>
</dbReference>
<keyword evidence="1" id="KW-1015">Disulfide bond</keyword>
<dbReference type="InterPro" id="IPR050373">
    <property type="entry name" value="Fibrinogen_C-term_domain"/>
</dbReference>
<evidence type="ECO:0000313" key="3">
    <source>
        <dbReference type="EnsemblMetazoa" id="AEPI007363-PA"/>
    </source>
</evidence>